<name>A0ABD2ISB9_HETSC</name>
<feature type="compositionally biased region" description="Polar residues" evidence="1">
    <location>
        <begin position="182"/>
        <end position="191"/>
    </location>
</feature>
<reference evidence="2 3" key="1">
    <citation type="submission" date="2024-10" db="EMBL/GenBank/DDBJ databases">
        <authorList>
            <person name="Kim D."/>
        </authorList>
    </citation>
    <scope>NUCLEOTIDE SEQUENCE [LARGE SCALE GENOMIC DNA]</scope>
    <source>
        <strain evidence="2">Taebaek</strain>
    </source>
</reference>
<dbReference type="AlphaFoldDB" id="A0ABD2ISB9"/>
<sequence length="236" mass="26909">MPPVSTDFGEENGEICAFQQRFESLIGQIPAECAPIEAAKKMEKLRFVHAVMVMANSDGERGERIKKRHKAPLPNQWTENNERAKGQRNGAQTEEPSWGDPIGEAMKVLRETTKMLEQMLDDWRGEERRGGDATLWQTKTDGAMAPPAPNGTVEGRTEAAEAVDTDQTAWKPTTENTRHQQPHSLLSSKISFPSELRRYRMTEERHEECIRNEGTMTEMAQNQTIKHKRETKRHEL</sequence>
<dbReference type="EMBL" id="JBICCN010000254">
    <property type="protein sequence ID" value="KAL3082909.1"/>
    <property type="molecule type" value="Genomic_DNA"/>
</dbReference>
<feature type="compositionally biased region" description="Basic residues" evidence="1">
    <location>
        <begin position="225"/>
        <end position="236"/>
    </location>
</feature>
<organism evidence="2 3">
    <name type="scientific">Heterodera schachtii</name>
    <name type="common">Sugarbeet cyst nematode worm</name>
    <name type="synonym">Tylenchus schachtii</name>
    <dbReference type="NCBI Taxonomy" id="97005"/>
    <lineage>
        <taxon>Eukaryota</taxon>
        <taxon>Metazoa</taxon>
        <taxon>Ecdysozoa</taxon>
        <taxon>Nematoda</taxon>
        <taxon>Chromadorea</taxon>
        <taxon>Rhabditida</taxon>
        <taxon>Tylenchina</taxon>
        <taxon>Tylenchomorpha</taxon>
        <taxon>Tylenchoidea</taxon>
        <taxon>Heteroderidae</taxon>
        <taxon>Heteroderinae</taxon>
        <taxon>Heterodera</taxon>
    </lineage>
</organism>
<keyword evidence="3" id="KW-1185">Reference proteome</keyword>
<feature type="region of interest" description="Disordered" evidence="1">
    <location>
        <begin position="211"/>
        <end position="236"/>
    </location>
</feature>
<gene>
    <name evidence="2" type="ORF">niasHS_010711</name>
</gene>
<evidence type="ECO:0000313" key="2">
    <source>
        <dbReference type="EMBL" id="KAL3082909.1"/>
    </source>
</evidence>
<accession>A0ABD2ISB9</accession>
<feature type="region of interest" description="Disordered" evidence="1">
    <location>
        <begin position="58"/>
        <end position="101"/>
    </location>
</feature>
<feature type="region of interest" description="Disordered" evidence="1">
    <location>
        <begin position="136"/>
        <end position="191"/>
    </location>
</feature>
<evidence type="ECO:0000313" key="3">
    <source>
        <dbReference type="Proteomes" id="UP001620645"/>
    </source>
</evidence>
<comment type="caution">
    <text evidence="2">The sequence shown here is derived from an EMBL/GenBank/DDBJ whole genome shotgun (WGS) entry which is preliminary data.</text>
</comment>
<proteinExistence type="predicted"/>
<evidence type="ECO:0000256" key="1">
    <source>
        <dbReference type="SAM" id="MobiDB-lite"/>
    </source>
</evidence>
<feature type="compositionally biased region" description="Polar residues" evidence="1">
    <location>
        <begin position="214"/>
        <end position="224"/>
    </location>
</feature>
<feature type="compositionally biased region" description="Polar residues" evidence="1">
    <location>
        <begin position="165"/>
        <end position="175"/>
    </location>
</feature>
<protein>
    <submittedName>
        <fullName evidence="2">Uncharacterized protein</fullName>
    </submittedName>
</protein>
<dbReference type="Proteomes" id="UP001620645">
    <property type="component" value="Unassembled WGS sequence"/>
</dbReference>